<dbReference type="EMBL" id="VUOB01000061">
    <property type="protein sequence ID" value="KAA2254521.1"/>
    <property type="molecule type" value="Genomic_DNA"/>
</dbReference>
<protein>
    <recommendedName>
        <fullName evidence="4">Peptidase inhibitor family I36</fullName>
    </recommendedName>
</protein>
<accession>A0A5B2WS58</accession>
<dbReference type="Proteomes" id="UP000323454">
    <property type="component" value="Unassembled WGS sequence"/>
</dbReference>
<keyword evidence="3" id="KW-1185">Reference proteome</keyword>
<evidence type="ECO:0008006" key="4">
    <source>
        <dbReference type="Google" id="ProtNLM"/>
    </source>
</evidence>
<gene>
    <name evidence="2" type="ORF">F0L68_30565</name>
</gene>
<keyword evidence="1" id="KW-0732">Signal</keyword>
<dbReference type="OrthoDB" id="4317328at2"/>
<reference evidence="2 3" key="1">
    <citation type="submission" date="2019-09" db="EMBL/GenBank/DDBJ databases">
        <title>Goodfellowia gen. nov., a new genus of the Pseudonocardineae related to Actinoalloteichus, containing Goodfellowia coeruleoviolacea gen. nov., comb. nov. gen. nov., comb. nov.</title>
        <authorList>
            <person name="Labeda D."/>
        </authorList>
    </citation>
    <scope>NUCLEOTIDE SEQUENCE [LARGE SCALE GENOMIC DNA]</scope>
    <source>
        <strain evidence="2 3">AN110305</strain>
    </source>
</reference>
<evidence type="ECO:0000313" key="2">
    <source>
        <dbReference type="EMBL" id="KAA2254521.1"/>
    </source>
</evidence>
<proteinExistence type="predicted"/>
<feature type="chain" id="PRO_5038515582" description="Peptidase inhibitor family I36" evidence="1">
    <location>
        <begin position="35"/>
        <end position="121"/>
    </location>
</feature>
<reference evidence="2 3" key="2">
    <citation type="submission" date="2019-09" db="EMBL/GenBank/DDBJ databases">
        <authorList>
            <person name="Jin C."/>
        </authorList>
    </citation>
    <scope>NUCLEOTIDE SEQUENCE [LARGE SCALE GENOMIC DNA]</scope>
    <source>
        <strain evidence="2 3">AN110305</strain>
    </source>
</reference>
<dbReference type="RefSeq" id="WP_149853317.1">
    <property type="nucleotide sequence ID" value="NZ_VUOB01000061.1"/>
</dbReference>
<feature type="signal peptide" evidence="1">
    <location>
        <begin position="1"/>
        <end position="34"/>
    </location>
</feature>
<sequence length="121" mass="12577">MQTKSKAFKRTVTAVATFALLGVGSIVGAGAANASTTTCLYNGCVTGTIPSNGNHQVCFGGWNEALADWGTTELWDLDTATRVGVVDTNGWGWTTKCVGGLYGANYYGVGKGPGVHVKVWN</sequence>
<dbReference type="AlphaFoldDB" id="A0A5B2WS58"/>
<evidence type="ECO:0000256" key="1">
    <source>
        <dbReference type="SAM" id="SignalP"/>
    </source>
</evidence>
<evidence type="ECO:0000313" key="3">
    <source>
        <dbReference type="Proteomes" id="UP000323454"/>
    </source>
</evidence>
<organism evidence="2 3">
    <name type="scientific">Solihabitans fulvus</name>
    <dbReference type="NCBI Taxonomy" id="1892852"/>
    <lineage>
        <taxon>Bacteria</taxon>
        <taxon>Bacillati</taxon>
        <taxon>Actinomycetota</taxon>
        <taxon>Actinomycetes</taxon>
        <taxon>Pseudonocardiales</taxon>
        <taxon>Pseudonocardiaceae</taxon>
        <taxon>Solihabitans</taxon>
    </lineage>
</organism>
<comment type="caution">
    <text evidence="2">The sequence shown here is derived from an EMBL/GenBank/DDBJ whole genome shotgun (WGS) entry which is preliminary data.</text>
</comment>
<name>A0A5B2WS58_9PSEU</name>